<dbReference type="EMBL" id="CP038441">
    <property type="protein sequence ID" value="QJT21703.1"/>
    <property type="molecule type" value="Genomic_DNA"/>
</dbReference>
<organism evidence="1 2">
    <name type="scientific">Aeromonas media</name>
    <dbReference type="NCBI Taxonomy" id="651"/>
    <lineage>
        <taxon>Bacteria</taxon>
        <taxon>Pseudomonadati</taxon>
        <taxon>Pseudomonadota</taxon>
        <taxon>Gammaproteobacteria</taxon>
        <taxon>Aeromonadales</taxon>
        <taxon>Aeromonadaceae</taxon>
        <taxon>Aeromonas</taxon>
    </lineage>
</organism>
<dbReference type="RefSeq" id="WP_171276011.1">
    <property type="nucleotide sequence ID" value="NZ_CAWPJG010000001.1"/>
</dbReference>
<evidence type="ECO:0000313" key="1">
    <source>
        <dbReference type="EMBL" id="QJT21703.1"/>
    </source>
</evidence>
<dbReference type="AlphaFoldDB" id="A0A6M4YR47"/>
<gene>
    <name evidence="1" type="ORF">E4184_09875</name>
</gene>
<evidence type="ECO:0008006" key="3">
    <source>
        <dbReference type="Google" id="ProtNLM"/>
    </source>
</evidence>
<evidence type="ECO:0000313" key="2">
    <source>
        <dbReference type="Proteomes" id="UP000501427"/>
    </source>
</evidence>
<proteinExistence type="predicted"/>
<dbReference type="Proteomes" id="UP000501427">
    <property type="component" value="Chromosome"/>
</dbReference>
<accession>A0A6M4YR47</accession>
<sequence length="312" mass="32811">MANVPETPSFDAGIYQIETTDPVLGGPNGIANAQAKSLANRTAFLKQQIDQLNSGQLKPSWIASTDYVQGELQKLDAKQSVRAATVANITLSGAQTIDGVVLTVGDRVLVKDQNTAAQNGIYLVAAQSWTRAIDADNGTKLNSGARVAIEEGAVNAGKVWYLATSGTIAVGTTALLFADEHPVASQAQTDDGTDDKVIVTPKKLRFGFSLQLGNSGYIVFPSWLGGIKIQWSAILSNTQGFAPVTWPIPYDSECSVSICSPYVGLGGAQNVNFTVTHIGHPTKTGHNCSCWVGGVQSNTAGQVGVRYLSIGK</sequence>
<protein>
    <recommendedName>
        <fullName evidence="3">Phage tail protein</fullName>
    </recommendedName>
</protein>
<name>A0A6M4YR47_AERME</name>
<dbReference type="Gene3D" id="2.60.40.3940">
    <property type="match status" value="1"/>
</dbReference>
<reference evidence="1 2" key="1">
    <citation type="submission" date="2019-03" db="EMBL/GenBank/DDBJ databases">
        <title>Novel transposon Tn6433 accelerates the dissemination of tet(E) in Aeromonas from aerobic biofilm under oxytetracycline stress.</title>
        <authorList>
            <person name="Shi Y."/>
            <person name="Tian Z."/>
            <person name="Zhang Y."/>
            <person name="Zhang H."/>
            <person name="Yang M."/>
        </authorList>
    </citation>
    <scope>NUCLEOTIDE SEQUENCE [LARGE SCALE GENOMIC DNA]</scope>
    <source>
        <strain evidence="1 2">T0.1-19</strain>
    </source>
</reference>